<reference evidence="1" key="1">
    <citation type="journal article" date="2013" name="Nat. Commun.">
        <title>Hydrogenosomes in the diplomonad Spironucleus salmonicida.</title>
        <authorList>
            <person name="Jerlstrom-Hultqvist J."/>
            <person name="Einarsson E."/>
            <person name="Xu F."/>
            <person name="Hjort K."/>
            <person name="Ek B."/>
            <person name="Steinhauf D."/>
            <person name="Hultenby K."/>
            <person name="Bergquist J."/>
            <person name="Andersson J.O."/>
            <person name="Svard S.G."/>
        </authorList>
    </citation>
    <scope>NUCLEOTIDE SEQUENCE</scope>
    <source>
        <strain evidence="1">ATCC 50377</strain>
    </source>
</reference>
<proteinExistence type="predicted"/>
<dbReference type="InterPro" id="IPR011053">
    <property type="entry name" value="Single_hybrid_motif"/>
</dbReference>
<sequence length="155" mass="18037">MSQLAQNEHQYETFETPKFTFKIHRNGILVLFMSPSYTQTFGKISSVVFKNFDLQKIVGKNKHNAHFVKINETLVQINGIEVKSPVSFKLLEQNTRLENEPKLLENDCLRTGYLAVFAPKWEKIETLREVLRKMTTGNEEMTDKEKQVLNQMNGQ</sequence>
<reference evidence="3" key="3">
    <citation type="submission" date="2020-12" db="EMBL/GenBank/DDBJ databases">
        <title>New Spironucleus salmonicida genome in near-complete chromosomes.</title>
        <authorList>
            <person name="Xu F."/>
            <person name="Kurt Z."/>
            <person name="Jimenez-Gonzalez A."/>
            <person name="Astvaldsson A."/>
            <person name="Andersson J.O."/>
            <person name="Svard S.G."/>
        </authorList>
    </citation>
    <scope>NUCLEOTIDE SEQUENCE</scope>
    <source>
        <strain evidence="3">ATCC 50377</strain>
    </source>
</reference>
<dbReference type="PANTHER" id="PTHR13651">
    <property type="entry name" value="PROTEIN ABITRAM"/>
    <property type="match status" value="1"/>
</dbReference>
<evidence type="ECO:0000313" key="3">
    <source>
        <dbReference type="EMBL" id="KAH0574420.1"/>
    </source>
</evidence>
<dbReference type="PANTHER" id="PTHR13651:SF0">
    <property type="entry name" value="PROTEIN ABITRAM"/>
    <property type="match status" value="1"/>
</dbReference>
<dbReference type="EMBL" id="JX549094">
    <property type="protein sequence ID" value="AFV80069.1"/>
    <property type="molecule type" value="Genomic_DNA"/>
</dbReference>
<evidence type="ECO:0000313" key="4">
    <source>
        <dbReference type="Proteomes" id="UP000018208"/>
    </source>
</evidence>
<accession>K7R5G0</accession>
<dbReference type="EMBL" id="AUWU02000004">
    <property type="protein sequence ID" value="KAH0574420.1"/>
    <property type="molecule type" value="Genomic_DNA"/>
</dbReference>
<dbReference type="EMBL" id="KI546085">
    <property type="protein sequence ID" value="EST46074.1"/>
    <property type="molecule type" value="Genomic_DNA"/>
</dbReference>
<dbReference type="SUPFAM" id="SSF51230">
    <property type="entry name" value="Single hybrid motif"/>
    <property type="match status" value="1"/>
</dbReference>
<evidence type="ECO:0000313" key="2">
    <source>
        <dbReference type="EMBL" id="EST46074.1"/>
    </source>
</evidence>
<dbReference type="VEuPathDB" id="GiardiaDB:SS50377_24376"/>
<gene>
    <name evidence="1" type="ORF">SS50377_14064</name>
    <name evidence="3" type="ORF">SS50377_24376</name>
</gene>
<keyword evidence="4" id="KW-1185">Reference proteome</keyword>
<evidence type="ECO:0000313" key="1">
    <source>
        <dbReference type="EMBL" id="AFV80069.1"/>
    </source>
</evidence>
<dbReference type="AlphaFoldDB" id="K7R5G0"/>
<dbReference type="Proteomes" id="UP000018208">
    <property type="component" value="Unassembled WGS sequence"/>
</dbReference>
<name>K7R5G0_9EUKA</name>
<reference evidence="2 3" key="2">
    <citation type="journal article" date="2014" name="PLoS Genet.">
        <title>The Genome of Spironucleus salmonicida Highlights a Fish Pathogen Adapted to Fluctuating Environments.</title>
        <authorList>
            <person name="Xu F."/>
            <person name="Jerlstrom-Hultqvist J."/>
            <person name="Einarsson E."/>
            <person name="Astvaldsson A."/>
            <person name="Svard S.G."/>
            <person name="Andersson J.O."/>
        </authorList>
    </citation>
    <scope>NUCLEOTIDE SEQUENCE</scope>
    <source>
        <strain evidence="3">ATCC 50377</strain>
    </source>
</reference>
<organism evidence="1">
    <name type="scientific">Spironucleus salmonicida</name>
    <dbReference type="NCBI Taxonomy" id="348837"/>
    <lineage>
        <taxon>Eukaryota</taxon>
        <taxon>Metamonada</taxon>
        <taxon>Diplomonadida</taxon>
        <taxon>Hexamitidae</taxon>
        <taxon>Hexamitinae</taxon>
        <taxon>Spironucleus</taxon>
    </lineage>
</organism>
<protein>
    <submittedName>
        <fullName evidence="1 3">Glycine cleavage system H protein</fullName>
    </submittedName>
</protein>
<dbReference type="Gene3D" id="2.40.50.100">
    <property type="match status" value="1"/>
</dbReference>
<dbReference type="InterPro" id="IPR039169">
    <property type="entry name" value="Abitram"/>
</dbReference>
<dbReference type="OrthoDB" id="48130at2759"/>